<feature type="domain" description="GP-PDE" evidence="1">
    <location>
        <begin position="6"/>
        <end position="244"/>
    </location>
</feature>
<dbReference type="GO" id="GO:0008081">
    <property type="term" value="F:phosphoric diester hydrolase activity"/>
    <property type="evidence" value="ECO:0007669"/>
    <property type="project" value="InterPro"/>
</dbReference>
<proteinExistence type="predicted"/>
<dbReference type="AlphaFoldDB" id="A0A918N5U1"/>
<gene>
    <name evidence="2" type="ORF">GCM10007392_07500</name>
</gene>
<name>A0A918N5U1_9GAMM</name>
<dbReference type="Gene3D" id="3.20.20.190">
    <property type="entry name" value="Phosphatidylinositol (PI) phosphodiesterase"/>
    <property type="match status" value="1"/>
</dbReference>
<dbReference type="Proteomes" id="UP000626148">
    <property type="component" value="Unassembled WGS sequence"/>
</dbReference>
<reference evidence="2" key="1">
    <citation type="journal article" date="2014" name="Int. J. Syst. Evol. Microbiol.">
        <title>Complete genome sequence of Corynebacterium casei LMG S-19264T (=DSM 44701T), isolated from a smear-ripened cheese.</title>
        <authorList>
            <consortium name="US DOE Joint Genome Institute (JGI-PGF)"/>
            <person name="Walter F."/>
            <person name="Albersmeier A."/>
            <person name="Kalinowski J."/>
            <person name="Ruckert C."/>
        </authorList>
    </citation>
    <scope>NUCLEOTIDE SEQUENCE</scope>
    <source>
        <strain evidence="2">KCTC 22169</strain>
    </source>
</reference>
<dbReference type="Pfam" id="PF03009">
    <property type="entry name" value="GDPD"/>
    <property type="match status" value="1"/>
</dbReference>
<protein>
    <submittedName>
        <fullName evidence="2">Glycerophosphoryl diester phosphodiesterase</fullName>
    </submittedName>
</protein>
<evidence type="ECO:0000313" key="2">
    <source>
        <dbReference type="EMBL" id="GGX43280.1"/>
    </source>
</evidence>
<organism evidence="2 3">
    <name type="scientific">Saccharospirillum salsuginis</name>
    <dbReference type="NCBI Taxonomy" id="418750"/>
    <lineage>
        <taxon>Bacteria</taxon>
        <taxon>Pseudomonadati</taxon>
        <taxon>Pseudomonadota</taxon>
        <taxon>Gammaproteobacteria</taxon>
        <taxon>Oceanospirillales</taxon>
        <taxon>Saccharospirillaceae</taxon>
        <taxon>Saccharospirillum</taxon>
    </lineage>
</organism>
<comment type="caution">
    <text evidence="2">The sequence shown here is derived from an EMBL/GenBank/DDBJ whole genome shotgun (WGS) entry which is preliminary data.</text>
</comment>
<dbReference type="SUPFAM" id="SSF51695">
    <property type="entry name" value="PLC-like phosphodiesterases"/>
    <property type="match status" value="1"/>
</dbReference>
<dbReference type="GO" id="GO:0006629">
    <property type="term" value="P:lipid metabolic process"/>
    <property type="evidence" value="ECO:0007669"/>
    <property type="project" value="InterPro"/>
</dbReference>
<sequence>MNQPMPTLIGHRGVASLAPENTAASIRKAAELGIDWIELDVTLAGDHSLVMMHDPTLKRFTREHTRISNLNRAQLETIDAGSWFNKHYASESLMFLEETLALVKELDLDLNLEIKINPDLSAEKLVEGVLATPGLSELIDNKKLLISSFHHPALAQVAQAMPDCPLGALYEGMKDDWRTSLVGFNPVSIHCDAGQLTEKRAADVLKDYPLYCYTVNDTVTLKKLVDMGVIGVFSDRAHAKELKAVFSDS</sequence>
<evidence type="ECO:0000313" key="3">
    <source>
        <dbReference type="Proteomes" id="UP000626148"/>
    </source>
</evidence>
<dbReference type="EMBL" id="BMXR01000002">
    <property type="protein sequence ID" value="GGX43280.1"/>
    <property type="molecule type" value="Genomic_DNA"/>
</dbReference>
<dbReference type="PANTHER" id="PTHR46211:SF1">
    <property type="entry name" value="GLYCEROPHOSPHODIESTER PHOSPHODIESTERASE, CYTOPLASMIC"/>
    <property type="match status" value="1"/>
</dbReference>
<evidence type="ECO:0000259" key="1">
    <source>
        <dbReference type="PROSITE" id="PS51704"/>
    </source>
</evidence>
<dbReference type="PANTHER" id="PTHR46211">
    <property type="entry name" value="GLYCEROPHOSPHORYL DIESTER PHOSPHODIESTERASE"/>
    <property type="match status" value="1"/>
</dbReference>
<dbReference type="PROSITE" id="PS51704">
    <property type="entry name" value="GP_PDE"/>
    <property type="match status" value="1"/>
</dbReference>
<keyword evidence="3" id="KW-1185">Reference proteome</keyword>
<reference evidence="2" key="2">
    <citation type="submission" date="2020-09" db="EMBL/GenBank/DDBJ databases">
        <authorList>
            <person name="Sun Q."/>
            <person name="Kim S."/>
        </authorList>
    </citation>
    <scope>NUCLEOTIDE SEQUENCE</scope>
    <source>
        <strain evidence="2">KCTC 22169</strain>
    </source>
</reference>
<dbReference type="RefSeq" id="WP_189607158.1">
    <property type="nucleotide sequence ID" value="NZ_BMXR01000002.1"/>
</dbReference>
<dbReference type="InterPro" id="IPR030395">
    <property type="entry name" value="GP_PDE_dom"/>
</dbReference>
<dbReference type="InterPro" id="IPR017946">
    <property type="entry name" value="PLC-like_Pdiesterase_TIM-brl"/>
</dbReference>
<accession>A0A918N5U1</accession>